<name>A0A0X3BK89_9EURY</name>
<comment type="pathway">
    <text evidence="8">Purine metabolism; IMP biosynthesis via de novo pathway; 5-amino-1-(5-phospho-D-ribosyl)imidazole from N(2)-formyl-N(1)-(5-phospho-D-ribosyl)glycinamide: step 1/2.</text>
</comment>
<sequence>MRFAVVQFGGSNCDRDTYHVLADVCGVDTDLVWYKEGLTRSYDAVVLPGGFSYGDYLRAGAIAARTTIMSDVVRHAKSGGLVLGICNGAQIASEAGLVPGTFTLNAYPKFISRHVYLRIENTTSPFTTLYREGEVIRVPIAHKEGRYVAPEDVVARLNRDGQVAFRFCDEHGNTTPESNPNGSAENITGVLSEAGNVLAMMPHPERASEHVLGSEDGVKIFNSMIAHIEEHGRRRPTR</sequence>
<gene>
    <name evidence="8 9" type="primary">purQ</name>
    <name evidence="9" type="ORF">MMAB1_0688</name>
</gene>
<dbReference type="Pfam" id="PF13507">
    <property type="entry name" value="GATase_5"/>
    <property type="match status" value="1"/>
</dbReference>
<dbReference type="SMART" id="SM01211">
    <property type="entry name" value="GATase_5"/>
    <property type="match status" value="1"/>
</dbReference>
<comment type="function">
    <text evidence="8">Part of the phosphoribosylformylglycinamidine synthase complex involved in the purines biosynthetic pathway. Catalyzes the ATP-dependent conversion of formylglycinamide ribonucleotide (FGAR) and glutamine to yield formylglycinamidine ribonucleotide (FGAM) and glutamate. The FGAM synthase complex is composed of three subunits. PurQ produces an ammonia molecule by converting glutamine to glutamate. PurL transfers the ammonia molecule to FGAR to form FGAM in an ATP-dependent manner. PurS interacts with PurQ and PurL and is thought to assist in the transfer of the ammonia molecule from PurQ to PurL.</text>
</comment>
<comment type="catalytic activity">
    <reaction evidence="8">
        <text>N(2)-formyl-N(1)-(5-phospho-beta-D-ribosyl)glycinamide + L-glutamine + ATP + H2O = 2-formamido-N(1)-(5-O-phospho-beta-D-ribosyl)acetamidine + L-glutamate + ADP + phosphate + H(+)</text>
        <dbReference type="Rhea" id="RHEA:17129"/>
        <dbReference type="ChEBI" id="CHEBI:15377"/>
        <dbReference type="ChEBI" id="CHEBI:15378"/>
        <dbReference type="ChEBI" id="CHEBI:29985"/>
        <dbReference type="ChEBI" id="CHEBI:30616"/>
        <dbReference type="ChEBI" id="CHEBI:43474"/>
        <dbReference type="ChEBI" id="CHEBI:58359"/>
        <dbReference type="ChEBI" id="CHEBI:147286"/>
        <dbReference type="ChEBI" id="CHEBI:147287"/>
        <dbReference type="ChEBI" id="CHEBI:456216"/>
        <dbReference type="EC" id="6.3.5.3"/>
    </reaction>
</comment>
<dbReference type="Gene3D" id="3.40.50.880">
    <property type="match status" value="1"/>
</dbReference>
<evidence type="ECO:0000256" key="7">
    <source>
        <dbReference type="ARBA" id="ARBA00022962"/>
    </source>
</evidence>
<keyword evidence="7 8" id="KW-0315">Glutamine amidotransferase</keyword>
<evidence type="ECO:0000313" key="10">
    <source>
        <dbReference type="Proteomes" id="UP000069850"/>
    </source>
</evidence>
<keyword evidence="5 8" id="KW-0378">Hydrolase</keyword>
<dbReference type="InterPro" id="IPR029062">
    <property type="entry name" value="Class_I_gatase-like"/>
</dbReference>
<evidence type="ECO:0000256" key="3">
    <source>
        <dbReference type="ARBA" id="ARBA00022741"/>
    </source>
</evidence>
<evidence type="ECO:0000256" key="5">
    <source>
        <dbReference type="ARBA" id="ARBA00022801"/>
    </source>
</evidence>
<evidence type="ECO:0000256" key="6">
    <source>
        <dbReference type="ARBA" id="ARBA00022840"/>
    </source>
</evidence>
<keyword evidence="6 8" id="KW-0067">ATP-binding</keyword>
<dbReference type="CDD" id="cd01740">
    <property type="entry name" value="GATase1_FGAR_AT"/>
    <property type="match status" value="1"/>
</dbReference>
<evidence type="ECO:0000256" key="2">
    <source>
        <dbReference type="ARBA" id="ARBA00022598"/>
    </source>
</evidence>
<comment type="subcellular location">
    <subcellularLocation>
        <location evidence="8">Cytoplasm</location>
    </subcellularLocation>
</comment>
<reference evidence="9 10" key="1">
    <citation type="submission" date="2016-01" db="EMBL/GenBank/DDBJ databases">
        <authorList>
            <person name="Manzoor S."/>
        </authorList>
    </citation>
    <scope>NUCLEOTIDE SEQUENCE [LARGE SCALE GENOMIC DNA]</scope>
    <source>
        <strain evidence="9">Methanoculleus sp MAB1</strain>
    </source>
</reference>
<dbReference type="PANTHER" id="PTHR47552:SF1">
    <property type="entry name" value="PHOSPHORIBOSYLFORMYLGLYCINAMIDINE SYNTHASE SUBUNIT PURQ"/>
    <property type="match status" value="1"/>
</dbReference>
<dbReference type="NCBIfam" id="NF002957">
    <property type="entry name" value="PRK03619.1"/>
    <property type="match status" value="1"/>
</dbReference>
<comment type="subunit">
    <text evidence="8">Part of the FGAM synthase complex composed of 1 PurL, 1 PurQ and 2 PurS subunits.</text>
</comment>
<feature type="active site" evidence="8">
    <location>
        <position position="205"/>
    </location>
</feature>
<proteinExistence type="inferred from homology"/>
<accession>A0A0X3BK89</accession>
<dbReference type="PROSITE" id="PS51273">
    <property type="entry name" value="GATASE_TYPE_1"/>
    <property type="match status" value="1"/>
</dbReference>
<comment type="catalytic activity">
    <reaction evidence="8">
        <text>L-glutamine + H2O = L-glutamate + NH4(+)</text>
        <dbReference type="Rhea" id="RHEA:15889"/>
        <dbReference type="ChEBI" id="CHEBI:15377"/>
        <dbReference type="ChEBI" id="CHEBI:28938"/>
        <dbReference type="ChEBI" id="CHEBI:29985"/>
        <dbReference type="ChEBI" id="CHEBI:58359"/>
        <dbReference type="EC" id="3.5.1.2"/>
    </reaction>
</comment>
<evidence type="ECO:0000256" key="4">
    <source>
        <dbReference type="ARBA" id="ARBA00022755"/>
    </source>
</evidence>
<keyword evidence="2 8" id="KW-0436">Ligase</keyword>
<evidence type="ECO:0000313" key="9">
    <source>
        <dbReference type="EMBL" id="CVK31905.1"/>
    </source>
</evidence>
<dbReference type="SUPFAM" id="SSF52317">
    <property type="entry name" value="Class I glutamine amidotransferase-like"/>
    <property type="match status" value="1"/>
</dbReference>
<feature type="active site" evidence="8">
    <location>
        <position position="203"/>
    </location>
</feature>
<keyword evidence="1 8" id="KW-0963">Cytoplasm</keyword>
<dbReference type="HAMAP" id="MF_00421">
    <property type="entry name" value="PurQ"/>
    <property type="match status" value="1"/>
</dbReference>
<dbReference type="GO" id="GO:0005524">
    <property type="term" value="F:ATP binding"/>
    <property type="evidence" value="ECO:0007669"/>
    <property type="project" value="UniProtKB-KW"/>
</dbReference>
<feature type="active site" description="Nucleophile" evidence="8">
    <location>
        <position position="86"/>
    </location>
</feature>
<keyword evidence="4 8" id="KW-0658">Purine biosynthesis</keyword>
<dbReference type="GeneID" id="27136712"/>
<dbReference type="EMBL" id="LT158599">
    <property type="protein sequence ID" value="CVK31905.1"/>
    <property type="molecule type" value="Genomic_DNA"/>
</dbReference>
<dbReference type="OrthoDB" id="6486at2157"/>
<keyword evidence="3 8" id="KW-0547">Nucleotide-binding</keyword>
<dbReference type="GO" id="GO:0006189">
    <property type="term" value="P:'de novo' IMP biosynthetic process"/>
    <property type="evidence" value="ECO:0007669"/>
    <property type="project" value="UniProtKB-UniRule"/>
</dbReference>
<evidence type="ECO:0000256" key="1">
    <source>
        <dbReference type="ARBA" id="ARBA00022490"/>
    </source>
</evidence>
<dbReference type="Proteomes" id="UP000069850">
    <property type="component" value="Chromosome 1"/>
</dbReference>
<dbReference type="GO" id="GO:0005737">
    <property type="term" value="C:cytoplasm"/>
    <property type="evidence" value="ECO:0007669"/>
    <property type="project" value="UniProtKB-SubCell"/>
</dbReference>
<dbReference type="NCBIfam" id="TIGR01737">
    <property type="entry name" value="FGAM_synth_I"/>
    <property type="match status" value="1"/>
</dbReference>
<dbReference type="EC" id="6.3.5.3" evidence="8"/>
<dbReference type="PANTHER" id="PTHR47552">
    <property type="entry name" value="PHOSPHORIBOSYLFORMYLGLYCINAMIDINE SYNTHASE SUBUNIT PURQ"/>
    <property type="match status" value="1"/>
</dbReference>
<dbReference type="InterPro" id="IPR010075">
    <property type="entry name" value="PRibForGlyAmidine_synth_PurQ"/>
</dbReference>
<organism evidence="9 10">
    <name type="scientific">Methanoculleus bourgensis</name>
    <dbReference type="NCBI Taxonomy" id="83986"/>
    <lineage>
        <taxon>Archaea</taxon>
        <taxon>Methanobacteriati</taxon>
        <taxon>Methanobacteriota</taxon>
        <taxon>Stenosarchaea group</taxon>
        <taxon>Methanomicrobia</taxon>
        <taxon>Methanomicrobiales</taxon>
        <taxon>Methanomicrobiaceae</taxon>
        <taxon>Methanoculleus</taxon>
    </lineage>
</organism>
<evidence type="ECO:0000256" key="8">
    <source>
        <dbReference type="HAMAP-Rule" id="MF_00421"/>
    </source>
</evidence>
<dbReference type="UniPathway" id="UPA00074">
    <property type="reaction ID" value="UER00128"/>
</dbReference>
<dbReference type="RefSeq" id="WP_062261974.1">
    <property type="nucleotide sequence ID" value="NZ_DAIMMY010000017.1"/>
</dbReference>
<dbReference type="PIRSF" id="PIRSF001586">
    <property type="entry name" value="FGAM_synth_I"/>
    <property type="match status" value="1"/>
</dbReference>
<dbReference type="EC" id="3.5.1.2" evidence="8"/>
<dbReference type="GO" id="GO:0004359">
    <property type="term" value="F:glutaminase activity"/>
    <property type="evidence" value="ECO:0007669"/>
    <property type="project" value="UniProtKB-EC"/>
</dbReference>
<dbReference type="AlphaFoldDB" id="A0A0X3BK89"/>
<dbReference type="GO" id="GO:0004642">
    <property type="term" value="F:phosphoribosylformylglycinamidine synthase activity"/>
    <property type="evidence" value="ECO:0007669"/>
    <property type="project" value="UniProtKB-UniRule"/>
</dbReference>
<protein>
    <recommendedName>
        <fullName evidence="8">Phosphoribosylformylglycinamidine synthase subunit PurQ</fullName>
        <shortName evidence="8">FGAM synthase</shortName>
        <ecNumber evidence="8">6.3.5.3</ecNumber>
    </recommendedName>
    <alternativeName>
        <fullName evidence="8">Formylglycinamide ribonucleotide amidotransferase subunit I</fullName>
        <shortName evidence="8">FGAR amidotransferase I</shortName>
        <shortName evidence="8">FGAR-AT I</shortName>
    </alternativeName>
    <alternativeName>
        <fullName evidence="8">Glutaminase PurQ</fullName>
        <ecNumber evidence="8">3.5.1.2</ecNumber>
    </alternativeName>
    <alternativeName>
        <fullName evidence="8">Phosphoribosylformylglycinamidine synthase subunit I</fullName>
    </alternativeName>
</protein>
<dbReference type="KEGG" id="mema:MMAB1_0688"/>